<dbReference type="InterPro" id="IPR023404">
    <property type="entry name" value="rSAM_horseshoe"/>
</dbReference>
<gene>
    <name evidence="8" type="ORF">Dace_2179</name>
</gene>
<dbReference type="EMBL" id="AAEW02000007">
    <property type="protein sequence ID" value="EAT15880.1"/>
    <property type="molecule type" value="Genomic_DNA"/>
</dbReference>
<dbReference type="SMART" id="SM00729">
    <property type="entry name" value="Elp3"/>
    <property type="match status" value="1"/>
</dbReference>
<name>Q1K0R1_DESA6</name>
<dbReference type="GO" id="GO:0046872">
    <property type="term" value="F:metal ion binding"/>
    <property type="evidence" value="ECO:0007669"/>
    <property type="project" value="UniProtKB-KW"/>
</dbReference>
<dbReference type="Pfam" id="PF02310">
    <property type="entry name" value="B12-binding"/>
    <property type="match status" value="1"/>
</dbReference>
<accession>Q1K0R1</accession>
<dbReference type="GO" id="GO:0031419">
    <property type="term" value="F:cobalamin binding"/>
    <property type="evidence" value="ECO:0007669"/>
    <property type="project" value="InterPro"/>
</dbReference>
<evidence type="ECO:0000256" key="4">
    <source>
        <dbReference type="ARBA" id="ARBA00023004"/>
    </source>
</evidence>
<dbReference type="InterPro" id="IPR006638">
    <property type="entry name" value="Elp3/MiaA/NifB-like_rSAM"/>
</dbReference>
<sequence length="457" mass="51095">MSRVFLISSNISTDPYPVYPLGMAIVAGALDGAGHEVRQFDFLVYDQDCRRLQGDLEAFNADVVCLSLRNIDNVDSFSSDKNWYLTDAKRLIETIRTISSAPVVVGGPAFSILPEEILSYLGADYGVVGEGEQAVPTLIDRISRGEKVEAITCGSQPLQGHEMGQPLLVPEFVDYYQQHSGLINLQTKRGCPFKCVYCTYPGLEGHRFRPRPVDAVVEDLARLKRDHATSTVFFTDSIFNDPQGLYLELAEEMVRRELDIRWCAFFRPQGLNREVLQLLKRAGLYAMEMGTDAASDTTLAGLDKGFGFDEVLACQQAAIAEQVPCAHFIMFGGPNETPETVAEGLSNIAKLEHCVVFAFSGIRILPKSRLLERAIADNVIEPGASLIKPIYYFSPHIQVEPMNQMILDSFNGRRDRIFPPSDGQEKMAVMNNFGFKGILWDHLIRFDTPGRRRRRAR</sequence>
<dbReference type="GO" id="GO:0051539">
    <property type="term" value="F:4 iron, 4 sulfur cluster binding"/>
    <property type="evidence" value="ECO:0007669"/>
    <property type="project" value="UniProtKB-KW"/>
</dbReference>
<reference evidence="8" key="2">
    <citation type="submission" date="2006-05" db="EMBL/GenBank/DDBJ databases">
        <title>Sequencing of the draft genome and assembly of Desulfuromonas acetoxidans DSM 684.</title>
        <authorList>
            <consortium name="US DOE Joint Genome Institute (JGI-PGF)"/>
            <person name="Copeland A."/>
            <person name="Lucas S."/>
            <person name="Lapidus A."/>
            <person name="Barry K."/>
            <person name="Detter J.C."/>
            <person name="Glavina del Rio T."/>
            <person name="Hammon N."/>
            <person name="Israni S."/>
            <person name="Dalin E."/>
            <person name="Tice H."/>
            <person name="Bruce D."/>
            <person name="Pitluck S."/>
            <person name="Richardson P."/>
        </authorList>
    </citation>
    <scope>NUCLEOTIDE SEQUENCE [LARGE SCALE GENOMIC DNA]</scope>
    <source>
        <strain evidence="8">DSM 684</strain>
    </source>
</reference>
<dbReference type="InterPro" id="IPR023969">
    <property type="entry name" value="CHP04072_B12-bd/rSAM"/>
</dbReference>
<dbReference type="PANTHER" id="PTHR43409">
    <property type="entry name" value="ANAEROBIC MAGNESIUM-PROTOPORPHYRIN IX MONOMETHYL ESTER CYCLASE-RELATED"/>
    <property type="match status" value="1"/>
</dbReference>
<dbReference type="PANTHER" id="PTHR43409:SF16">
    <property type="entry name" value="SLR0320 PROTEIN"/>
    <property type="match status" value="1"/>
</dbReference>
<keyword evidence="9" id="KW-1185">Reference proteome</keyword>
<dbReference type="PROSITE" id="PS51332">
    <property type="entry name" value="B12_BINDING"/>
    <property type="match status" value="1"/>
</dbReference>
<proteinExistence type="predicted"/>
<evidence type="ECO:0000256" key="5">
    <source>
        <dbReference type="ARBA" id="ARBA00023014"/>
    </source>
</evidence>
<dbReference type="OrthoDB" id="9762608at2"/>
<reference evidence="8" key="1">
    <citation type="submission" date="2006-05" db="EMBL/GenBank/DDBJ databases">
        <title>Annotation of the draft genome assembly of Desulfuromonas acetoxidans DSM 684.</title>
        <authorList>
            <consortium name="US DOE Joint Genome Institute (JGI-ORNL)"/>
            <person name="Larimer F."/>
            <person name="Land M."/>
            <person name="Hauser L."/>
        </authorList>
    </citation>
    <scope>NUCLEOTIDE SEQUENCE [LARGE SCALE GENOMIC DNA]</scope>
    <source>
        <strain evidence="8">DSM 684</strain>
    </source>
</reference>
<protein>
    <submittedName>
        <fullName evidence="8">Radical SAM</fullName>
    </submittedName>
</protein>
<dbReference type="InterPro" id="IPR058240">
    <property type="entry name" value="rSAM_sf"/>
</dbReference>
<organism evidence="8 9">
    <name type="scientific">Desulfuromonas acetoxidans (strain DSM 684 / 11070)</name>
    <dbReference type="NCBI Taxonomy" id="281689"/>
    <lineage>
        <taxon>Bacteria</taxon>
        <taxon>Pseudomonadati</taxon>
        <taxon>Thermodesulfobacteriota</taxon>
        <taxon>Desulfuromonadia</taxon>
        <taxon>Desulfuromonadales</taxon>
        <taxon>Desulfuromonadaceae</taxon>
        <taxon>Desulfuromonas</taxon>
    </lineage>
</organism>
<dbReference type="PROSITE" id="PS51918">
    <property type="entry name" value="RADICAL_SAM"/>
    <property type="match status" value="1"/>
</dbReference>
<dbReference type="SFLD" id="SFLDG01123">
    <property type="entry name" value="methyltransferase_(Class_B)"/>
    <property type="match status" value="1"/>
</dbReference>
<dbReference type="Proteomes" id="UP000005695">
    <property type="component" value="Unassembled WGS sequence"/>
</dbReference>
<dbReference type="AlphaFoldDB" id="Q1K0R1"/>
<feature type="domain" description="Radical SAM core" evidence="7">
    <location>
        <begin position="175"/>
        <end position="396"/>
    </location>
</feature>
<dbReference type="SFLD" id="SFLDG01082">
    <property type="entry name" value="B12-binding_domain_containing"/>
    <property type="match status" value="1"/>
</dbReference>
<evidence type="ECO:0000256" key="3">
    <source>
        <dbReference type="ARBA" id="ARBA00022723"/>
    </source>
</evidence>
<dbReference type="CDD" id="cd02068">
    <property type="entry name" value="radical_SAM_B12_BD"/>
    <property type="match status" value="1"/>
</dbReference>
<keyword evidence="3" id="KW-0479">Metal-binding</keyword>
<evidence type="ECO:0000256" key="1">
    <source>
        <dbReference type="ARBA" id="ARBA00001966"/>
    </source>
</evidence>
<keyword evidence="4" id="KW-0408">Iron</keyword>
<evidence type="ECO:0000313" key="8">
    <source>
        <dbReference type="EMBL" id="EAT15880.1"/>
    </source>
</evidence>
<dbReference type="InterPro" id="IPR006158">
    <property type="entry name" value="Cobalamin-bd"/>
</dbReference>
<dbReference type="GO" id="GO:0003824">
    <property type="term" value="F:catalytic activity"/>
    <property type="evidence" value="ECO:0007669"/>
    <property type="project" value="InterPro"/>
</dbReference>
<keyword evidence="2" id="KW-0949">S-adenosyl-L-methionine</keyword>
<evidence type="ECO:0000313" key="9">
    <source>
        <dbReference type="Proteomes" id="UP000005695"/>
    </source>
</evidence>
<dbReference type="Gene3D" id="3.80.30.20">
    <property type="entry name" value="tm_1862 like domain"/>
    <property type="match status" value="1"/>
</dbReference>
<dbReference type="InterPro" id="IPR051198">
    <property type="entry name" value="BchE-like"/>
</dbReference>
<dbReference type="SFLD" id="SFLDS00029">
    <property type="entry name" value="Radical_SAM"/>
    <property type="match status" value="1"/>
</dbReference>
<dbReference type="NCBIfam" id="TIGR04072">
    <property type="entry name" value="rSAM_ladder_B12"/>
    <property type="match status" value="1"/>
</dbReference>
<comment type="caution">
    <text evidence="8">The sequence shown here is derived from an EMBL/GenBank/DDBJ whole genome shotgun (WGS) entry which is preliminary data.</text>
</comment>
<comment type="cofactor">
    <cofactor evidence="1">
        <name>[4Fe-4S] cluster</name>
        <dbReference type="ChEBI" id="CHEBI:49883"/>
    </cofactor>
</comment>
<dbReference type="Pfam" id="PF04055">
    <property type="entry name" value="Radical_SAM"/>
    <property type="match status" value="1"/>
</dbReference>
<dbReference type="SUPFAM" id="SSF102114">
    <property type="entry name" value="Radical SAM enzymes"/>
    <property type="match status" value="1"/>
</dbReference>
<keyword evidence="5" id="KW-0411">Iron-sulfur</keyword>
<dbReference type="InterPro" id="IPR034466">
    <property type="entry name" value="Methyltransferase_Class_B"/>
</dbReference>
<dbReference type="InterPro" id="IPR007197">
    <property type="entry name" value="rSAM"/>
</dbReference>
<dbReference type="RefSeq" id="WP_005999620.1">
    <property type="nucleotide sequence ID" value="NZ_AAEW02000007.1"/>
</dbReference>
<evidence type="ECO:0000259" key="7">
    <source>
        <dbReference type="PROSITE" id="PS51918"/>
    </source>
</evidence>
<feature type="domain" description="B12-binding" evidence="6">
    <location>
        <begin position="6"/>
        <end position="149"/>
    </location>
</feature>
<dbReference type="CDD" id="cd01335">
    <property type="entry name" value="Radical_SAM"/>
    <property type="match status" value="1"/>
</dbReference>
<evidence type="ECO:0000256" key="2">
    <source>
        <dbReference type="ARBA" id="ARBA00022691"/>
    </source>
</evidence>
<dbReference type="GO" id="GO:0005829">
    <property type="term" value="C:cytosol"/>
    <property type="evidence" value="ECO:0007669"/>
    <property type="project" value="TreeGrafter"/>
</dbReference>
<dbReference type="Gene3D" id="3.40.50.280">
    <property type="entry name" value="Cobalamin-binding domain"/>
    <property type="match status" value="1"/>
</dbReference>
<evidence type="ECO:0000259" key="6">
    <source>
        <dbReference type="PROSITE" id="PS51332"/>
    </source>
</evidence>